<dbReference type="Gene3D" id="3.40.50.10440">
    <property type="entry name" value="Dihydroxyacetone kinase, domain 1"/>
    <property type="match status" value="1"/>
</dbReference>
<dbReference type="Pfam" id="PF19031">
    <property type="entry name" value="Intu_longin_1"/>
    <property type="match status" value="1"/>
</dbReference>
<proteinExistence type="inferred from homology"/>
<keyword evidence="8" id="KW-0067">ATP-binding</keyword>
<comment type="pathway">
    <text evidence="2">Polyol metabolism; glycerol fermentation; glycerone phosphate from glycerol (oxidative route): step 2/2.</text>
</comment>
<dbReference type="GO" id="GO:0016192">
    <property type="term" value="P:vesicle-mediated transport"/>
    <property type="evidence" value="ECO:0007669"/>
    <property type="project" value="InterPro"/>
</dbReference>
<feature type="compositionally biased region" description="Low complexity" evidence="11">
    <location>
        <begin position="478"/>
        <end position="487"/>
    </location>
</feature>
<dbReference type="Gene3D" id="1.25.40.340">
    <property type="match status" value="1"/>
</dbReference>
<evidence type="ECO:0000259" key="12">
    <source>
        <dbReference type="PROSITE" id="PS51480"/>
    </source>
</evidence>
<comment type="catalytic activity">
    <reaction evidence="9">
        <text>D-glyceraldehyde + ATP = D-glyceraldehyde 3-phosphate + ADP + H(+)</text>
        <dbReference type="Rhea" id="RHEA:13941"/>
        <dbReference type="ChEBI" id="CHEBI:15378"/>
        <dbReference type="ChEBI" id="CHEBI:17378"/>
        <dbReference type="ChEBI" id="CHEBI:30616"/>
        <dbReference type="ChEBI" id="CHEBI:59776"/>
        <dbReference type="ChEBI" id="CHEBI:456216"/>
        <dbReference type="EC" id="2.7.1.28"/>
    </reaction>
</comment>
<evidence type="ECO:0000256" key="9">
    <source>
        <dbReference type="ARBA" id="ARBA00047974"/>
    </source>
</evidence>
<keyword evidence="6 14" id="KW-0418">Kinase</keyword>
<dbReference type="PANTHER" id="PTHR28629:SF14">
    <property type="entry name" value="DIHYDROXYACETONE KINASE 1"/>
    <property type="match status" value="1"/>
</dbReference>
<evidence type="ECO:0000256" key="11">
    <source>
        <dbReference type="SAM" id="MobiDB-lite"/>
    </source>
</evidence>
<dbReference type="FunFam" id="3.30.1180.20:FF:000001">
    <property type="entry name" value="Dihydroxyacetone kinase 1"/>
    <property type="match status" value="1"/>
</dbReference>
<dbReference type="InterPro" id="IPR050861">
    <property type="entry name" value="Dihydroxyacetone_Kinase"/>
</dbReference>
<organism evidence="14 15">
    <name type="scientific">Sanghuangporus baumii</name>
    <name type="common">Phellinus baumii</name>
    <dbReference type="NCBI Taxonomy" id="108892"/>
    <lineage>
        <taxon>Eukaryota</taxon>
        <taxon>Fungi</taxon>
        <taxon>Dikarya</taxon>
        <taxon>Basidiomycota</taxon>
        <taxon>Agaricomycotina</taxon>
        <taxon>Agaricomycetes</taxon>
        <taxon>Hymenochaetales</taxon>
        <taxon>Hymenochaetaceae</taxon>
        <taxon>Sanghuangporus</taxon>
    </lineage>
</organism>
<feature type="domain" description="DhaK" evidence="13">
    <location>
        <begin position="674"/>
        <end position="1047"/>
    </location>
</feature>
<feature type="region of interest" description="Disordered" evidence="11">
    <location>
        <begin position="294"/>
        <end position="325"/>
    </location>
</feature>
<dbReference type="EMBL" id="LNZH02000139">
    <property type="protein sequence ID" value="OCB90223.1"/>
    <property type="molecule type" value="Genomic_DNA"/>
</dbReference>
<dbReference type="InterPro" id="IPR004007">
    <property type="entry name" value="DhaL_dom"/>
</dbReference>
<dbReference type="Pfam" id="PF02733">
    <property type="entry name" value="Dak1"/>
    <property type="match status" value="2"/>
</dbReference>
<dbReference type="PANTHER" id="PTHR28629">
    <property type="entry name" value="TRIOKINASE/FMN CYCLASE"/>
    <property type="match status" value="1"/>
</dbReference>
<dbReference type="SMART" id="SM01120">
    <property type="entry name" value="Dak2"/>
    <property type="match status" value="1"/>
</dbReference>
<dbReference type="GO" id="GO:0005524">
    <property type="term" value="F:ATP binding"/>
    <property type="evidence" value="ECO:0007669"/>
    <property type="project" value="UniProtKB-KW"/>
</dbReference>
<gene>
    <name evidence="14" type="ORF">A7U60_g2594</name>
</gene>
<dbReference type="Pfam" id="PF02734">
    <property type="entry name" value="Dak2"/>
    <property type="match status" value="1"/>
</dbReference>
<feature type="domain" description="DhaL" evidence="12">
    <location>
        <begin position="1084"/>
        <end position="1283"/>
    </location>
</feature>
<dbReference type="GO" id="GO:0050354">
    <property type="term" value="F:triokinase activity"/>
    <property type="evidence" value="ECO:0007669"/>
    <property type="project" value="UniProtKB-EC"/>
</dbReference>
<feature type="region of interest" description="Disordered" evidence="11">
    <location>
        <begin position="466"/>
        <end position="493"/>
    </location>
</feature>
<evidence type="ECO:0000256" key="5">
    <source>
        <dbReference type="ARBA" id="ARBA00022741"/>
    </source>
</evidence>
<feature type="compositionally biased region" description="Basic and acidic residues" evidence="11">
    <location>
        <begin position="360"/>
        <end position="371"/>
    </location>
</feature>
<dbReference type="PROSITE" id="PS51480">
    <property type="entry name" value="DHAL"/>
    <property type="match status" value="1"/>
</dbReference>
<dbReference type="InterPro" id="IPR004006">
    <property type="entry name" value="DhaK_dom"/>
</dbReference>
<comment type="catalytic activity">
    <reaction evidence="10">
        <text>dihydroxyacetone + ATP = dihydroxyacetone phosphate + ADP + H(+)</text>
        <dbReference type="Rhea" id="RHEA:15773"/>
        <dbReference type="ChEBI" id="CHEBI:15378"/>
        <dbReference type="ChEBI" id="CHEBI:16016"/>
        <dbReference type="ChEBI" id="CHEBI:30616"/>
        <dbReference type="ChEBI" id="CHEBI:57642"/>
        <dbReference type="ChEBI" id="CHEBI:456216"/>
        <dbReference type="EC" id="2.7.1.29"/>
    </reaction>
</comment>
<accession>A0A9Q5I213</accession>
<dbReference type="SUPFAM" id="SSF101473">
    <property type="entry name" value="DhaL-like"/>
    <property type="match status" value="1"/>
</dbReference>
<keyword evidence="4" id="KW-0808">Transferase</keyword>
<keyword evidence="5" id="KW-0547">Nucleotide-binding</keyword>
<evidence type="ECO:0000256" key="3">
    <source>
        <dbReference type="ARBA" id="ARBA00008757"/>
    </source>
</evidence>
<dbReference type="GO" id="GO:0019563">
    <property type="term" value="P:glycerol catabolic process"/>
    <property type="evidence" value="ECO:0007669"/>
    <property type="project" value="TreeGrafter"/>
</dbReference>
<dbReference type="Gene3D" id="3.30.1180.20">
    <property type="entry name" value="Dihydroxyacetone kinase, domain 2"/>
    <property type="match status" value="1"/>
</dbReference>
<comment type="similarity">
    <text evidence="3">Belongs to the dihydroxyacetone kinase (DAK) family.</text>
</comment>
<feature type="region of interest" description="Disordered" evidence="11">
    <location>
        <begin position="354"/>
        <end position="451"/>
    </location>
</feature>
<evidence type="ECO:0000256" key="7">
    <source>
        <dbReference type="ARBA" id="ARBA00022798"/>
    </source>
</evidence>
<comment type="function">
    <text evidence="1">Catalyzes both the phosphorylation of dihydroxyacetone and of glyceraldehyde.</text>
</comment>
<dbReference type="FunFam" id="1.25.40.340:FF:000001">
    <property type="entry name" value="Dihydroxyacetone kinase 1"/>
    <property type="match status" value="1"/>
</dbReference>
<dbReference type="Proteomes" id="UP000757232">
    <property type="component" value="Unassembled WGS sequence"/>
</dbReference>
<evidence type="ECO:0000313" key="14">
    <source>
        <dbReference type="EMBL" id="OCB90223.1"/>
    </source>
</evidence>
<evidence type="ECO:0000259" key="13">
    <source>
        <dbReference type="PROSITE" id="PS51481"/>
    </source>
</evidence>
<evidence type="ECO:0000256" key="1">
    <source>
        <dbReference type="ARBA" id="ARBA00003264"/>
    </source>
</evidence>
<reference evidence="14" key="1">
    <citation type="submission" date="2016-06" db="EMBL/GenBank/DDBJ databases">
        <title>Draft Genome sequence of the fungus Inonotus baumii.</title>
        <authorList>
            <person name="Zhu H."/>
            <person name="Lin W."/>
        </authorList>
    </citation>
    <scope>NUCLEOTIDE SEQUENCE</scope>
    <source>
        <strain evidence="14">821</strain>
    </source>
</reference>
<protein>
    <submittedName>
        <fullName evidence="14">Dihydroxyacetone kinase</fullName>
    </submittedName>
</protein>
<dbReference type="InterPro" id="IPR043987">
    <property type="entry name" value="CCZ1/INTU/HSP4_longin_1"/>
</dbReference>
<keyword evidence="15" id="KW-1185">Reference proteome</keyword>
<dbReference type="GO" id="GO:0004371">
    <property type="term" value="F:glycerone kinase activity"/>
    <property type="evidence" value="ECO:0007669"/>
    <property type="project" value="UniProtKB-EC"/>
</dbReference>
<sequence>MRGAPHSARPVLYSPVHKHKQHSFMSRLPPSLLYLIIYNPTLQPPDSTRSDADDEDAQEQAHVLFYTANDHAVSKDRVLRQVGLAKALANFTTIFDPRASCESVHSQSRRMIMLSPEPNFWMHSCFELEKVPRISRKEDKGKAKQKDPVYDYNEASLHDAALQTQLLLGYEAFKIIHGSFTSILNQLGKEALELQLERFFTVWIWSFDFGRHMSFADYLGIRVHPLSTQLMPLIDVLEDKLPPHFFPIVLISSSIVASKSTPSQCSPALVRHLLRILEARTTASRRVLVAAANVPNGNTPSRDSKASAVPATERNHSRSASKTFLGIPGLNMNANMDVRKWNWSNYLTFGLGGSSSNQKGRVDGANEKVQEDTADTQKGSESGRTENSHSGPGSVVDSQALQDALSSETGVVVSTNADEKTLRTDSTPPDEPNRDIPQEYEGPSSAISNDASNLEDKSLIEAYAPENAPTSDTDRTSPKSSPSPSFSELRVHLSNSDSTDTRCRIIRYLCTDNILFALVPTLENSNNALGGALCQDLAERSAELIERLKEIVEVEQEKIASAFSSSPVQSVLQKSQHAISSPNQLTYSSVSFSATSWHLHEGNRALELNSDLQEVYSRGQNPQDWHLVKRGLVGNVKGNVFMEIGRKEATDVLRSIVTWTGTTMLGSDKHFLNSPLTLVVDSLKGLCAANPNLKLDAENKGRSFLLYQANPDRSKVALICGGGSGHEPAHAGFVGNGMLTGEHSRAFAQIDKFMRLDRKLPSAGTYLHRQMQVRFDVELNWLTTTKGMPILSQVSLNFGNYTGDVLNFGLAKENYAASHPDKSNKVKFVNIGDDVAVGRSQGKIVGRRGLAGTVLAYKIAGALARSGASLVQVYDLTTWISARLGTVGVGLEHCHVPGTEAARFHLSENEVEIGMGIHNEPGHTRVSPIPPLNALVSQLLDLIMSTTDNDRSFLPFKNDGSDEVVLMVNNLGGLSELEMSGIAGEAVKILGGKGKIHRVLIGSFMTSLNMPGFSLTLLLLPRSSDSNAPSTSDILALLDEKVEAPGWRWSSTQPPIPISQITSVPSTESKSAQNYPKIAAPSAQGFVSVISKACKALIVAESDITQMDKIAGDGDCGFTLKAGAEGVLKEVDNGNITENDIIGSVLSIAKQAEVQMGGTSGALYSIFFSSLAQGLSSTVTSQAIKVTPKVWSSALEYALDRLFSYTRARPPSRTLVDPLAAFVQTFSSSDFANAVKAAAAAAEDTRNLDAKAGRSAYVESDFLKKEKVADPGAWGVKVILENL</sequence>
<keyword evidence="7" id="KW-0319">Glycerol metabolism</keyword>
<evidence type="ECO:0000256" key="4">
    <source>
        <dbReference type="ARBA" id="ARBA00022679"/>
    </source>
</evidence>
<dbReference type="PROSITE" id="PS51481">
    <property type="entry name" value="DHAK"/>
    <property type="match status" value="1"/>
</dbReference>
<comment type="caution">
    <text evidence="14">The sequence shown here is derived from an EMBL/GenBank/DDBJ whole genome shotgun (WGS) entry which is preliminary data.</text>
</comment>
<dbReference type="InterPro" id="IPR036117">
    <property type="entry name" value="DhaL_dom_sf"/>
</dbReference>
<evidence type="ECO:0000256" key="10">
    <source>
        <dbReference type="ARBA" id="ARBA00048898"/>
    </source>
</evidence>
<feature type="compositionally biased region" description="Polar residues" evidence="11">
    <location>
        <begin position="388"/>
        <end position="416"/>
    </location>
</feature>
<dbReference type="OrthoDB" id="1724672at2759"/>
<evidence type="ECO:0000256" key="6">
    <source>
        <dbReference type="ARBA" id="ARBA00022777"/>
    </source>
</evidence>
<evidence type="ECO:0000256" key="8">
    <source>
        <dbReference type="ARBA" id="ARBA00022840"/>
    </source>
</evidence>
<evidence type="ECO:0000256" key="2">
    <source>
        <dbReference type="ARBA" id="ARBA00004778"/>
    </source>
</evidence>
<dbReference type="GO" id="GO:0005829">
    <property type="term" value="C:cytosol"/>
    <property type="evidence" value="ECO:0007669"/>
    <property type="project" value="TreeGrafter"/>
</dbReference>
<evidence type="ECO:0000313" key="15">
    <source>
        <dbReference type="Proteomes" id="UP000757232"/>
    </source>
</evidence>
<dbReference type="SUPFAM" id="SSF82549">
    <property type="entry name" value="DAK1/DegV-like"/>
    <property type="match status" value="2"/>
</dbReference>
<name>A0A9Q5I213_SANBA</name>